<dbReference type="EMBL" id="KL968477">
    <property type="protein sequence ID" value="KFK24462.1"/>
    <property type="molecule type" value="Genomic_DNA"/>
</dbReference>
<feature type="compositionally biased region" description="Basic residues" evidence="1">
    <location>
        <begin position="1"/>
        <end position="14"/>
    </location>
</feature>
<dbReference type="AlphaFoldDB" id="A0A087G3L0"/>
<protein>
    <submittedName>
        <fullName evidence="2">Uncharacterized protein</fullName>
    </submittedName>
</protein>
<evidence type="ECO:0000313" key="3">
    <source>
        <dbReference type="Proteomes" id="UP000029120"/>
    </source>
</evidence>
<name>A0A087G3L0_ARAAL</name>
<organism evidence="2 3">
    <name type="scientific">Arabis alpina</name>
    <name type="common">Alpine rock-cress</name>
    <dbReference type="NCBI Taxonomy" id="50452"/>
    <lineage>
        <taxon>Eukaryota</taxon>
        <taxon>Viridiplantae</taxon>
        <taxon>Streptophyta</taxon>
        <taxon>Embryophyta</taxon>
        <taxon>Tracheophyta</taxon>
        <taxon>Spermatophyta</taxon>
        <taxon>Magnoliopsida</taxon>
        <taxon>eudicotyledons</taxon>
        <taxon>Gunneridae</taxon>
        <taxon>Pentapetalae</taxon>
        <taxon>rosids</taxon>
        <taxon>malvids</taxon>
        <taxon>Brassicales</taxon>
        <taxon>Brassicaceae</taxon>
        <taxon>Arabideae</taxon>
        <taxon>Arabis</taxon>
    </lineage>
</organism>
<keyword evidence="3" id="KW-1185">Reference proteome</keyword>
<feature type="non-terminal residue" evidence="2">
    <location>
        <position position="81"/>
    </location>
</feature>
<proteinExistence type="predicted"/>
<feature type="region of interest" description="Disordered" evidence="1">
    <location>
        <begin position="57"/>
        <end position="81"/>
    </location>
</feature>
<feature type="region of interest" description="Disordered" evidence="1">
    <location>
        <begin position="1"/>
        <end position="35"/>
    </location>
</feature>
<dbReference type="Gramene" id="KFK24462">
    <property type="protein sequence ID" value="KFK24462"/>
    <property type="gene ID" value="AALP_AAs40182U000100"/>
</dbReference>
<reference evidence="3" key="1">
    <citation type="journal article" date="2015" name="Nat. Plants">
        <title>Genome expansion of Arabis alpina linked with retrotransposition and reduced symmetric DNA methylation.</title>
        <authorList>
            <person name="Willing E.M."/>
            <person name="Rawat V."/>
            <person name="Mandakova T."/>
            <person name="Maumus F."/>
            <person name="James G.V."/>
            <person name="Nordstroem K.J."/>
            <person name="Becker C."/>
            <person name="Warthmann N."/>
            <person name="Chica C."/>
            <person name="Szarzynska B."/>
            <person name="Zytnicki M."/>
            <person name="Albani M.C."/>
            <person name="Kiefer C."/>
            <person name="Bergonzi S."/>
            <person name="Castaings L."/>
            <person name="Mateos J.L."/>
            <person name="Berns M.C."/>
            <person name="Bujdoso N."/>
            <person name="Piofczyk T."/>
            <person name="de Lorenzo L."/>
            <person name="Barrero-Sicilia C."/>
            <person name="Mateos I."/>
            <person name="Piednoel M."/>
            <person name="Hagmann J."/>
            <person name="Chen-Min-Tao R."/>
            <person name="Iglesias-Fernandez R."/>
            <person name="Schuster S.C."/>
            <person name="Alonso-Blanco C."/>
            <person name="Roudier F."/>
            <person name="Carbonero P."/>
            <person name="Paz-Ares J."/>
            <person name="Davis S.J."/>
            <person name="Pecinka A."/>
            <person name="Quesneville H."/>
            <person name="Colot V."/>
            <person name="Lysak M.A."/>
            <person name="Weigel D."/>
            <person name="Coupland G."/>
            <person name="Schneeberger K."/>
        </authorList>
    </citation>
    <scope>NUCLEOTIDE SEQUENCE [LARGE SCALE GENOMIC DNA]</scope>
    <source>
        <strain evidence="3">cv. Pajares</strain>
    </source>
</reference>
<accession>A0A087G3L0</accession>
<gene>
    <name evidence="2" type="ORF">AALP_AAs40182U000100</name>
</gene>
<sequence>MMQRRRGHRASRRRCRDEGCLAPMSLSSDTDDRQWRRRHCPVTPMCLASSASRQLTWAPEPFPSAPGPSKRPSELQQGFQK</sequence>
<evidence type="ECO:0000256" key="1">
    <source>
        <dbReference type="SAM" id="MobiDB-lite"/>
    </source>
</evidence>
<evidence type="ECO:0000313" key="2">
    <source>
        <dbReference type="EMBL" id="KFK24462.1"/>
    </source>
</evidence>
<dbReference type="Proteomes" id="UP000029120">
    <property type="component" value="Unassembled WGS sequence"/>
</dbReference>